<protein>
    <submittedName>
        <fullName evidence="1">Uncharacterized protein</fullName>
    </submittedName>
</protein>
<feature type="non-terminal residue" evidence="1">
    <location>
        <position position="422"/>
    </location>
</feature>
<proteinExistence type="predicted"/>
<dbReference type="AlphaFoldDB" id="A0A382FAB0"/>
<sequence length="422" mass="48562">MRSFILIFILSIDLSAQNVKQSIETVFNAFTEVKTNNHHLTPYLLEIAKNGQNIDYGDKKKLEEVGFNFNSQLVTRGGSKRSESAGLDKFIDSGHFRLHYTTSGFHAIDTKDQNNNLLPDYIESVIEIFDYVSNMLHDQMGYTKPPGDGYYSTSRDKGGSDHYDIYIRSIPSKYYGYVQPEEYAQGKGDNEKSESRVEKNAFTSYMAIRNNYKNFVLEELENIKVTAAHEYYHAIQFGYDGWEKPWLLESSAIWMEEEIFDEINDCYQYMEDWFKYPHRSLDESGFHWYGSFIFFEYIEQHMGGTNAIRKIVEASTRSNSREKDGSHLAIEEALKTIGYSFQQALNGMSVANQIMSSTGTEEFSYEEAQDYPVNGPTILETINFQIGNQDTVKSTRLSRFGSQYVRIVSQKPVSVNLYNKSG</sequence>
<name>A0A382FAB0_9ZZZZ</name>
<dbReference type="NCBIfam" id="NF045524">
    <property type="entry name" value="MXAN_6640_HExxH"/>
    <property type="match status" value="1"/>
</dbReference>
<gene>
    <name evidence="1" type="ORF">METZ01_LOCUS211987</name>
</gene>
<dbReference type="EMBL" id="UINC01048514">
    <property type="protein sequence ID" value="SVB59133.1"/>
    <property type="molecule type" value="Genomic_DNA"/>
</dbReference>
<reference evidence="1" key="1">
    <citation type="submission" date="2018-05" db="EMBL/GenBank/DDBJ databases">
        <authorList>
            <person name="Lanie J.A."/>
            <person name="Ng W.-L."/>
            <person name="Kazmierczak K.M."/>
            <person name="Andrzejewski T.M."/>
            <person name="Davidsen T.M."/>
            <person name="Wayne K.J."/>
            <person name="Tettelin H."/>
            <person name="Glass J.I."/>
            <person name="Rusch D."/>
            <person name="Podicherti R."/>
            <person name="Tsui H.-C.T."/>
            <person name="Winkler M.E."/>
        </authorList>
    </citation>
    <scope>NUCLEOTIDE SEQUENCE</scope>
</reference>
<organism evidence="1">
    <name type="scientific">marine metagenome</name>
    <dbReference type="NCBI Taxonomy" id="408172"/>
    <lineage>
        <taxon>unclassified sequences</taxon>
        <taxon>metagenomes</taxon>
        <taxon>ecological metagenomes</taxon>
    </lineage>
</organism>
<evidence type="ECO:0000313" key="1">
    <source>
        <dbReference type="EMBL" id="SVB59133.1"/>
    </source>
</evidence>
<accession>A0A382FAB0</accession>